<dbReference type="Gene3D" id="3.40.50.720">
    <property type="entry name" value="NAD(P)-binding Rossmann-like Domain"/>
    <property type="match status" value="1"/>
</dbReference>
<name>A0ABT5J5S3_RHOTP</name>
<sequence>MDAAAHTLRRGRAVRSSRRGAGRRIGLFGTRCASRERRPSNASTAGRGRNEESTRMSQNTPKVGWIGMGRMGYAMAERL</sequence>
<reference evidence="2" key="1">
    <citation type="journal article" date="2023" name="Microbiol Resour">
        <title>Genome Sequences of Rhodoplanes serenus and Two Thermotolerant Strains, Rhodoplanes tepidamans and 'Rhodoplanes cryptolactis,' Further Refine the Genus.</title>
        <authorList>
            <person name="Rayyan A.A."/>
            <person name="Kyndt J.A."/>
        </authorList>
    </citation>
    <scope>NUCLEOTIDE SEQUENCE</scope>
    <source>
        <strain evidence="2">DSM 9987</strain>
    </source>
</reference>
<evidence type="ECO:0000313" key="2">
    <source>
        <dbReference type="EMBL" id="MDC7785010.1"/>
    </source>
</evidence>
<feature type="compositionally biased region" description="Basic residues" evidence="1">
    <location>
        <begin position="7"/>
        <end position="22"/>
    </location>
</feature>
<evidence type="ECO:0008006" key="4">
    <source>
        <dbReference type="Google" id="ProtNLM"/>
    </source>
</evidence>
<comment type="caution">
    <text evidence="2">The sequence shown here is derived from an EMBL/GenBank/DDBJ whole genome shotgun (WGS) entry which is preliminary data.</text>
</comment>
<evidence type="ECO:0000256" key="1">
    <source>
        <dbReference type="SAM" id="MobiDB-lite"/>
    </source>
</evidence>
<evidence type="ECO:0000313" key="3">
    <source>
        <dbReference type="Proteomes" id="UP001165652"/>
    </source>
</evidence>
<dbReference type="RefSeq" id="WP_272775861.1">
    <property type="nucleotide sequence ID" value="NZ_JAQQLI010000005.1"/>
</dbReference>
<reference evidence="2" key="2">
    <citation type="submission" date="2023-02" db="EMBL/GenBank/DDBJ databases">
        <authorList>
            <person name="Rayyan A."/>
            <person name="Meyer T."/>
            <person name="Kyndt J.A."/>
        </authorList>
    </citation>
    <scope>NUCLEOTIDE SEQUENCE</scope>
    <source>
        <strain evidence="2">DSM 9987</strain>
    </source>
</reference>
<feature type="non-terminal residue" evidence="2">
    <location>
        <position position="79"/>
    </location>
</feature>
<proteinExistence type="predicted"/>
<gene>
    <name evidence="2" type="ORF">PQJ73_04885</name>
</gene>
<feature type="region of interest" description="Disordered" evidence="1">
    <location>
        <begin position="1"/>
        <end position="66"/>
    </location>
</feature>
<keyword evidence="3" id="KW-1185">Reference proteome</keyword>
<organism evidence="2 3">
    <name type="scientific">Rhodoplanes tepidamans</name>
    <name type="common">Rhodoplanes cryptolactis</name>
    <dbReference type="NCBI Taxonomy" id="200616"/>
    <lineage>
        <taxon>Bacteria</taxon>
        <taxon>Pseudomonadati</taxon>
        <taxon>Pseudomonadota</taxon>
        <taxon>Alphaproteobacteria</taxon>
        <taxon>Hyphomicrobiales</taxon>
        <taxon>Nitrobacteraceae</taxon>
        <taxon>Rhodoplanes</taxon>
    </lineage>
</organism>
<dbReference type="EMBL" id="JAQQLI010000005">
    <property type="protein sequence ID" value="MDC7785010.1"/>
    <property type="molecule type" value="Genomic_DNA"/>
</dbReference>
<accession>A0ABT5J5S3</accession>
<protein>
    <recommendedName>
        <fullName evidence="4">6-phosphogluconate dehydrogenase NADP-binding domain-containing protein</fullName>
    </recommendedName>
</protein>
<dbReference type="Proteomes" id="UP001165652">
    <property type="component" value="Unassembled WGS sequence"/>
</dbReference>